<protein>
    <recommendedName>
        <fullName evidence="2">UPF0235 protein TPL01_18150</fullName>
    </recommendedName>
</protein>
<evidence type="ECO:0000256" key="1">
    <source>
        <dbReference type="ARBA" id="ARBA00010364"/>
    </source>
</evidence>
<dbReference type="RefSeq" id="WP_147072969.1">
    <property type="nucleotide sequence ID" value="NZ_AP021884.1"/>
</dbReference>
<dbReference type="Proteomes" id="UP000321337">
    <property type="component" value="Unassembled WGS sequence"/>
</dbReference>
<evidence type="ECO:0000313" key="4">
    <source>
        <dbReference type="Proteomes" id="UP000321337"/>
    </source>
</evidence>
<dbReference type="PANTHER" id="PTHR13420:SF7">
    <property type="entry name" value="UPF0235 PROTEIN C15ORF40"/>
    <property type="match status" value="1"/>
</dbReference>
<dbReference type="GO" id="GO:0005737">
    <property type="term" value="C:cytoplasm"/>
    <property type="evidence" value="ECO:0007669"/>
    <property type="project" value="TreeGrafter"/>
</dbReference>
<gene>
    <name evidence="3" type="ORF">TPL01_18150</name>
</gene>
<dbReference type="InterPro" id="IPR036591">
    <property type="entry name" value="YggU-like_sf"/>
</dbReference>
<evidence type="ECO:0000313" key="3">
    <source>
        <dbReference type="EMBL" id="GEP30677.1"/>
    </source>
</evidence>
<dbReference type="NCBIfam" id="TIGR00251">
    <property type="entry name" value="DUF167 family protein"/>
    <property type="match status" value="1"/>
</dbReference>
<sequence length="105" mass="11143">MALTWFKTSGDSVQLFLHIQPGAKTTEIAGVHGDALKIRIAAAATEGKANAVLRTFIARTLGVSVRCVQIRSGEKGRRKILEIASLDDAAIQKLEQMGSGHGESA</sequence>
<comment type="caution">
    <text evidence="3">The sequence shown here is derived from an EMBL/GenBank/DDBJ whole genome shotgun (WGS) entry which is preliminary data.</text>
</comment>
<dbReference type="InterPro" id="IPR003746">
    <property type="entry name" value="DUF167"/>
</dbReference>
<accession>A0A512L879</accession>
<dbReference type="SUPFAM" id="SSF69786">
    <property type="entry name" value="YggU-like"/>
    <property type="match status" value="1"/>
</dbReference>
<dbReference type="SMART" id="SM01152">
    <property type="entry name" value="DUF167"/>
    <property type="match status" value="1"/>
</dbReference>
<dbReference type="Gene3D" id="3.30.1200.10">
    <property type="entry name" value="YggU-like"/>
    <property type="match status" value="1"/>
</dbReference>
<comment type="similarity">
    <text evidence="1 2">Belongs to the UPF0235 family.</text>
</comment>
<evidence type="ECO:0000256" key="2">
    <source>
        <dbReference type="HAMAP-Rule" id="MF_00634"/>
    </source>
</evidence>
<dbReference type="AlphaFoldDB" id="A0A512L879"/>
<keyword evidence="4" id="KW-1185">Reference proteome</keyword>
<organism evidence="3 4">
    <name type="scientific">Sulfuriferula plumbiphila</name>
    <dbReference type="NCBI Taxonomy" id="171865"/>
    <lineage>
        <taxon>Bacteria</taxon>
        <taxon>Pseudomonadati</taxon>
        <taxon>Pseudomonadota</taxon>
        <taxon>Betaproteobacteria</taxon>
        <taxon>Nitrosomonadales</taxon>
        <taxon>Sulfuricellaceae</taxon>
        <taxon>Sulfuriferula</taxon>
    </lineage>
</organism>
<reference evidence="3 4" key="1">
    <citation type="submission" date="2019-07" db="EMBL/GenBank/DDBJ databases">
        <title>Whole genome shotgun sequence of Thiobacillus plumbophilus NBRC 107929.</title>
        <authorList>
            <person name="Hosoyama A."/>
            <person name="Uohara A."/>
            <person name="Ohji S."/>
            <person name="Ichikawa N."/>
        </authorList>
    </citation>
    <scope>NUCLEOTIDE SEQUENCE [LARGE SCALE GENOMIC DNA]</scope>
    <source>
        <strain evidence="3 4">NBRC 107929</strain>
    </source>
</reference>
<proteinExistence type="inferred from homology"/>
<dbReference type="EMBL" id="BKAD01000017">
    <property type="protein sequence ID" value="GEP30677.1"/>
    <property type="molecule type" value="Genomic_DNA"/>
</dbReference>
<dbReference type="Pfam" id="PF02594">
    <property type="entry name" value="DUF167"/>
    <property type="match status" value="1"/>
</dbReference>
<dbReference type="PANTHER" id="PTHR13420">
    <property type="entry name" value="UPF0235 PROTEIN C15ORF40"/>
    <property type="match status" value="1"/>
</dbReference>
<name>A0A512L879_9PROT</name>
<dbReference type="OrthoDB" id="9800587at2"/>
<dbReference type="HAMAP" id="MF_00634">
    <property type="entry name" value="UPF0235"/>
    <property type="match status" value="1"/>
</dbReference>